<feature type="transmembrane region" description="Helical" evidence="8">
    <location>
        <begin position="187"/>
        <end position="211"/>
    </location>
</feature>
<evidence type="ECO:0000256" key="5">
    <source>
        <dbReference type="ARBA" id="ARBA00022989"/>
    </source>
</evidence>
<dbReference type="InterPro" id="IPR018047">
    <property type="entry name" value="Ammonium_transpt_CS"/>
</dbReference>
<evidence type="ECO:0000256" key="7">
    <source>
        <dbReference type="ARBA" id="ARBA00023177"/>
    </source>
</evidence>
<feature type="transmembrane region" description="Helical" evidence="8">
    <location>
        <begin position="232"/>
        <end position="250"/>
    </location>
</feature>
<reference evidence="11" key="2">
    <citation type="submission" date="2021-08" db="EMBL/GenBank/DDBJ databases">
        <authorList>
            <person name="Gostincar C."/>
            <person name="Sun X."/>
            <person name="Song Z."/>
            <person name="Gunde-Cimerman N."/>
        </authorList>
    </citation>
    <scope>NUCLEOTIDE SEQUENCE</scope>
    <source>
        <strain evidence="11">EXF-9911</strain>
    </source>
</reference>
<evidence type="ECO:0000313" key="11">
    <source>
        <dbReference type="EMBL" id="KAG9683366.1"/>
    </source>
</evidence>
<gene>
    <name evidence="11" type="ORF">KCU76_g13152</name>
</gene>
<feature type="compositionally biased region" description="Basic and acidic residues" evidence="9">
    <location>
        <begin position="465"/>
        <end position="474"/>
    </location>
</feature>
<keyword evidence="4 8" id="KW-0812">Transmembrane</keyword>
<feature type="transmembrane region" description="Helical" evidence="8">
    <location>
        <begin position="262"/>
        <end position="283"/>
    </location>
</feature>
<dbReference type="PANTHER" id="PTHR43029">
    <property type="entry name" value="AMMONIUM TRANSPORTER MEP2"/>
    <property type="match status" value="1"/>
</dbReference>
<feature type="non-terminal residue" evidence="11">
    <location>
        <position position="1"/>
    </location>
</feature>
<evidence type="ECO:0000256" key="4">
    <source>
        <dbReference type="ARBA" id="ARBA00022692"/>
    </source>
</evidence>
<evidence type="ECO:0000259" key="10">
    <source>
        <dbReference type="Pfam" id="PF00909"/>
    </source>
</evidence>
<evidence type="ECO:0000256" key="3">
    <source>
        <dbReference type="ARBA" id="ARBA00022448"/>
    </source>
</evidence>
<feature type="transmembrane region" description="Helical" evidence="8">
    <location>
        <begin position="130"/>
        <end position="150"/>
    </location>
</feature>
<keyword evidence="7 8" id="KW-0924">Ammonia transport</keyword>
<dbReference type="EMBL" id="JAHFXF010000720">
    <property type="protein sequence ID" value="KAG9683366.1"/>
    <property type="molecule type" value="Genomic_DNA"/>
</dbReference>
<evidence type="ECO:0000256" key="1">
    <source>
        <dbReference type="ARBA" id="ARBA00004141"/>
    </source>
</evidence>
<dbReference type="GO" id="GO:0005886">
    <property type="term" value="C:plasma membrane"/>
    <property type="evidence" value="ECO:0007669"/>
    <property type="project" value="UniProtKB-SubCell"/>
</dbReference>
<feature type="region of interest" description="Disordered" evidence="9">
    <location>
        <begin position="465"/>
        <end position="520"/>
    </location>
</feature>
<dbReference type="Proteomes" id="UP000779574">
    <property type="component" value="Unassembled WGS sequence"/>
</dbReference>
<evidence type="ECO:0000256" key="9">
    <source>
        <dbReference type="SAM" id="MobiDB-lite"/>
    </source>
</evidence>
<proteinExistence type="inferred from homology"/>
<evidence type="ECO:0000313" key="12">
    <source>
        <dbReference type="Proteomes" id="UP000779574"/>
    </source>
</evidence>
<keyword evidence="6 8" id="KW-0472">Membrane</keyword>
<protein>
    <recommendedName>
        <fullName evidence="8">Ammonium transporter</fullName>
    </recommendedName>
</protein>
<comment type="subcellular location">
    <subcellularLocation>
        <location evidence="8">Cell membrane</location>
        <topology evidence="8">Multi-pass membrane protein</topology>
    </subcellularLocation>
    <subcellularLocation>
        <location evidence="1">Membrane</location>
        <topology evidence="1">Multi-pass membrane protein</topology>
    </subcellularLocation>
</comment>
<feature type="transmembrane region" description="Helical" evidence="8">
    <location>
        <begin position="290"/>
        <end position="308"/>
    </location>
</feature>
<dbReference type="GO" id="GO:0008519">
    <property type="term" value="F:ammonium channel activity"/>
    <property type="evidence" value="ECO:0007669"/>
    <property type="project" value="InterPro"/>
</dbReference>
<sequence>MAESEPHYHQPFYTIMSGTGPGESDTNYVPLVPYNGTTATGGDSLHDNLNIYYESGDIGYMIICTALVFLMIPGVGHILLLWPGQTQWFFWGYSLAFSHQAGKFMGALDNFGFMNVLAQPSVGSNRIPDLLYAVYQGMFAAITVALGVGAVAERGRLFPCVIFMFIWSTVIYDAIACWTWNPSGWLYILGYLDFAGGSPVHISSGCAALAYSFALGHRKGHGTHELNYRPHNVTHIVIGTVFLWFGWVGFNAGSALAANMRAVMALVVTNLAASVGGITWCLLDFRLERKWSTVGFCSGAVAGLVAITPGSGYVPAWAAVVFGVVAGIGCNYATKLKYLMNCDDALDIFAVHAVGGFIGDVLTGLFAADYIAHLDGVTVIPGGWLNHHYRQLGIQLAGGVTGGAYSFFGSLIILYTIDFIGKYLTAFRLRASPEEEDLGIDDVEIGEFAYDYVEVMRDVQHGDVRSLSSDEHGKVSTPTNVGSPVKRFDEGMARGQHTPLGANPPVKYTVEPANSPGNFV</sequence>
<comment type="caution">
    <text evidence="11">The sequence shown here is derived from an EMBL/GenBank/DDBJ whole genome shotgun (WGS) entry which is preliminary data.</text>
</comment>
<dbReference type="Pfam" id="PF00909">
    <property type="entry name" value="Ammonium_transp"/>
    <property type="match status" value="1"/>
</dbReference>
<organism evidence="11 12">
    <name type="scientific">Aureobasidium melanogenum</name>
    <name type="common">Aureobasidium pullulans var. melanogenum</name>
    <dbReference type="NCBI Taxonomy" id="46634"/>
    <lineage>
        <taxon>Eukaryota</taxon>
        <taxon>Fungi</taxon>
        <taxon>Dikarya</taxon>
        <taxon>Ascomycota</taxon>
        <taxon>Pezizomycotina</taxon>
        <taxon>Dothideomycetes</taxon>
        <taxon>Dothideomycetidae</taxon>
        <taxon>Dothideales</taxon>
        <taxon>Saccotheciaceae</taxon>
        <taxon>Aureobasidium</taxon>
    </lineage>
</organism>
<feature type="transmembrane region" description="Helical" evidence="8">
    <location>
        <begin position="314"/>
        <end position="334"/>
    </location>
</feature>
<dbReference type="AlphaFoldDB" id="A0A9P8J3V6"/>
<feature type="transmembrane region" description="Helical" evidence="8">
    <location>
        <begin position="58"/>
        <end position="82"/>
    </location>
</feature>
<dbReference type="InterPro" id="IPR029020">
    <property type="entry name" value="Ammonium/urea_transptr"/>
</dbReference>
<evidence type="ECO:0000256" key="2">
    <source>
        <dbReference type="ARBA" id="ARBA00005887"/>
    </source>
</evidence>
<dbReference type="PANTHER" id="PTHR43029:SF10">
    <property type="entry name" value="AMMONIUM TRANSPORTER MEP2"/>
    <property type="match status" value="1"/>
</dbReference>
<evidence type="ECO:0000256" key="8">
    <source>
        <dbReference type="RuleBase" id="RU362002"/>
    </source>
</evidence>
<feature type="transmembrane region" description="Helical" evidence="8">
    <location>
        <begin position="392"/>
        <end position="420"/>
    </location>
</feature>
<name>A0A9P8J3V6_AURME</name>
<dbReference type="PROSITE" id="PS01219">
    <property type="entry name" value="AMMONIUM_TRANSP"/>
    <property type="match status" value="1"/>
</dbReference>
<feature type="transmembrane region" description="Helical" evidence="8">
    <location>
        <begin position="346"/>
        <end position="372"/>
    </location>
</feature>
<dbReference type="InterPro" id="IPR024041">
    <property type="entry name" value="NH4_transpt_AmtB-like_dom"/>
</dbReference>
<evidence type="ECO:0000256" key="6">
    <source>
        <dbReference type="ARBA" id="ARBA00023136"/>
    </source>
</evidence>
<reference evidence="11" key="1">
    <citation type="journal article" date="2021" name="J Fungi (Basel)">
        <title>Virulence traits and population genomics of the black yeast Aureobasidium melanogenum.</title>
        <authorList>
            <person name="Cernosa A."/>
            <person name="Sun X."/>
            <person name="Gostincar C."/>
            <person name="Fang C."/>
            <person name="Gunde-Cimerman N."/>
            <person name="Song Z."/>
        </authorList>
    </citation>
    <scope>NUCLEOTIDE SEQUENCE</scope>
    <source>
        <strain evidence="11">EXF-9911</strain>
    </source>
</reference>
<feature type="domain" description="Ammonium transporter AmtB-like" evidence="10">
    <location>
        <begin position="86"/>
        <end position="450"/>
    </location>
</feature>
<feature type="transmembrane region" description="Helical" evidence="8">
    <location>
        <begin position="157"/>
        <end position="181"/>
    </location>
</feature>
<keyword evidence="3 8" id="KW-0813">Transport</keyword>
<dbReference type="NCBIfam" id="TIGR00836">
    <property type="entry name" value="amt"/>
    <property type="match status" value="1"/>
</dbReference>
<comment type="similarity">
    <text evidence="2 8">Belongs to the ammonia transporter channel (TC 1.A.11.2) family.</text>
</comment>
<dbReference type="SUPFAM" id="SSF111352">
    <property type="entry name" value="Ammonium transporter"/>
    <property type="match status" value="1"/>
</dbReference>
<dbReference type="FunFam" id="1.10.3430.10:FF:000003">
    <property type="entry name" value="Ammonium transporter"/>
    <property type="match status" value="1"/>
</dbReference>
<keyword evidence="5 8" id="KW-1133">Transmembrane helix</keyword>
<dbReference type="Gene3D" id="1.10.3430.10">
    <property type="entry name" value="Ammonium transporter AmtB like domains"/>
    <property type="match status" value="1"/>
</dbReference>
<dbReference type="InterPro" id="IPR001905">
    <property type="entry name" value="Ammonium_transpt"/>
</dbReference>
<accession>A0A9P8J3V6</accession>